<protein>
    <submittedName>
        <fullName evidence="1">Uncharacterized protein</fullName>
    </submittedName>
</protein>
<dbReference type="AlphaFoldDB" id="A0A397I9X6"/>
<organism evidence="1 2">
    <name type="scientific">Diversispora epigaea</name>
    <dbReference type="NCBI Taxonomy" id="1348612"/>
    <lineage>
        <taxon>Eukaryota</taxon>
        <taxon>Fungi</taxon>
        <taxon>Fungi incertae sedis</taxon>
        <taxon>Mucoromycota</taxon>
        <taxon>Glomeromycotina</taxon>
        <taxon>Glomeromycetes</taxon>
        <taxon>Diversisporales</taxon>
        <taxon>Diversisporaceae</taxon>
        <taxon>Diversispora</taxon>
    </lineage>
</organism>
<name>A0A397I9X6_9GLOM</name>
<evidence type="ECO:0000313" key="2">
    <source>
        <dbReference type="Proteomes" id="UP000266861"/>
    </source>
</evidence>
<sequence>MMEYHILEEYENFDEILSKVYKVMKNPKKSLKLKTVRNFHICKKNLQYLKHPHWILPYLEDRINVIIPG</sequence>
<dbReference type="EMBL" id="PQFF01000253">
    <property type="protein sequence ID" value="RHZ69953.1"/>
    <property type="molecule type" value="Genomic_DNA"/>
</dbReference>
<evidence type="ECO:0000313" key="1">
    <source>
        <dbReference type="EMBL" id="RHZ69953.1"/>
    </source>
</evidence>
<proteinExistence type="predicted"/>
<keyword evidence="2" id="KW-1185">Reference proteome</keyword>
<dbReference type="Proteomes" id="UP000266861">
    <property type="component" value="Unassembled WGS sequence"/>
</dbReference>
<reference evidence="1 2" key="1">
    <citation type="submission" date="2018-08" db="EMBL/GenBank/DDBJ databases">
        <title>Genome and evolution of the arbuscular mycorrhizal fungus Diversispora epigaea (formerly Glomus versiforme) and its bacterial endosymbionts.</title>
        <authorList>
            <person name="Sun X."/>
            <person name="Fei Z."/>
            <person name="Harrison M."/>
        </authorList>
    </citation>
    <scope>NUCLEOTIDE SEQUENCE [LARGE SCALE GENOMIC DNA]</scope>
    <source>
        <strain evidence="1 2">IT104</strain>
    </source>
</reference>
<comment type="caution">
    <text evidence="1">The sequence shown here is derived from an EMBL/GenBank/DDBJ whole genome shotgun (WGS) entry which is preliminary data.</text>
</comment>
<accession>A0A397I9X6</accession>
<gene>
    <name evidence="1" type="ORF">Glove_276g14</name>
</gene>